<keyword evidence="6" id="KW-1185">Reference proteome</keyword>
<dbReference type="PANTHER" id="PTHR42813:SF2">
    <property type="entry name" value="DEHYDROGENASE, ZINC-CONTAINING, PUTATIVE (AFU_ORTHOLOGUE AFUA_2G02810)-RELATED"/>
    <property type="match status" value="1"/>
</dbReference>
<evidence type="ECO:0000313" key="5">
    <source>
        <dbReference type="EMBL" id="MTD15848.1"/>
    </source>
</evidence>
<dbReference type="SMART" id="SM00829">
    <property type="entry name" value="PKS_ER"/>
    <property type="match status" value="1"/>
</dbReference>
<keyword evidence="2" id="KW-0479">Metal-binding</keyword>
<keyword evidence="3" id="KW-0862">Zinc</keyword>
<feature type="domain" description="Enoyl reductase (ER)" evidence="4">
    <location>
        <begin position="10"/>
        <end position="348"/>
    </location>
</feature>
<evidence type="ECO:0000313" key="6">
    <source>
        <dbReference type="Proteomes" id="UP000460221"/>
    </source>
</evidence>
<dbReference type="Pfam" id="PF08240">
    <property type="entry name" value="ADH_N"/>
    <property type="match status" value="1"/>
</dbReference>
<dbReference type="GO" id="GO:0016491">
    <property type="term" value="F:oxidoreductase activity"/>
    <property type="evidence" value="ECO:0007669"/>
    <property type="project" value="InterPro"/>
</dbReference>
<evidence type="ECO:0000259" key="4">
    <source>
        <dbReference type="SMART" id="SM00829"/>
    </source>
</evidence>
<evidence type="ECO:0000256" key="1">
    <source>
        <dbReference type="ARBA" id="ARBA00001947"/>
    </source>
</evidence>
<dbReference type="SUPFAM" id="SSF51735">
    <property type="entry name" value="NAD(P)-binding Rossmann-fold domains"/>
    <property type="match status" value="1"/>
</dbReference>
<dbReference type="EMBL" id="WLYK01000008">
    <property type="protein sequence ID" value="MTD15848.1"/>
    <property type="molecule type" value="Genomic_DNA"/>
</dbReference>
<sequence length="350" mass="36533">MRAAHFIAPGEIDVQDFPDPVVQSPTDAVVRVVASCVCGSDLWPWRGIQQRREGRIGHEFLGVVTDVGADVTTVKPGQVVIAPFVISCGECVHCKAGWTTSCLRGSGWGHKDKEGIPADGGQSEAIRVPLADGTLVAAPVDENDERIPALLTLSDVMGTGHHAALHAGVGPGSTVAVVGDGAVGLCAVLAAKRLGAERIIALSRYEDRQQLVRQFGATDIVASRDADALAEIMALTDEVGVDATCECVGTTQSWETALDITRPGGTVGYVGVPSGVEGGGLPLRKMFGRNVSVSGGVAPARVYLPELLADVLDGSLDPGPVFTSELPLSDVADAYRAMDERRSVKVLLRP</sequence>
<comment type="caution">
    <text evidence="5">The sequence shown here is derived from an EMBL/GenBank/DDBJ whole genome shotgun (WGS) entry which is preliminary data.</text>
</comment>
<comment type="cofactor">
    <cofactor evidence="1">
        <name>Zn(2+)</name>
        <dbReference type="ChEBI" id="CHEBI:29105"/>
    </cofactor>
</comment>
<dbReference type="CDD" id="cd08287">
    <property type="entry name" value="FDH_like_ADH3"/>
    <property type="match status" value="1"/>
</dbReference>
<dbReference type="RefSeq" id="WP_154769867.1">
    <property type="nucleotide sequence ID" value="NZ_WLYK01000008.1"/>
</dbReference>
<accession>A0A7K1FNX1</accession>
<gene>
    <name evidence="5" type="ORF">GIS00_18085</name>
</gene>
<dbReference type="GO" id="GO:0046872">
    <property type="term" value="F:metal ion binding"/>
    <property type="evidence" value="ECO:0007669"/>
    <property type="project" value="UniProtKB-KW"/>
</dbReference>
<reference evidence="5 6" key="1">
    <citation type="submission" date="2019-11" db="EMBL/GenBank/DDBJ databases">
        <authorList>
            <person name="Jiang L.-Q."/>
        </authorList>
    </citation>
    <scope>NUCLEOTIDE SEQUENCE [LARGE SCALE GENOMIC DNA]</scope>
    <source>
        <strain evidence="5 6">YIM 132087</strain>
    </source>
</reference>
<dbReference type="Gene3D" id="3.90.180.10">
    <property type="entry name" value="Medium-chain alcohol dehydrogenases, catalytic domain"/>
    <property type="match status" value="1"/>
</dbReference>
<dbReference type="Pfam" id="PF00107">
    <property type="entry name" value="ADH_zinc_N"/>
    <property type="match status" value="1"/>
</dbReference>
<name>A0A7K1FNX1_9ACTN</name>
<dbReference type="AlphaFoldDB" id="A0A7K1FNX1"/>
<dbReference type="PANTHER" id="PTHR42813">
    <property type="entry name" value="ZINC-TYPE ALCOHOL DEHYDROGENASE-LIKE"/>
    <property type="match status" value="1"/>
</dbReference>
<organism evidence="5 6">
    <name type="scientific">Nakamurella alba</name>
    <dbReference type="NCBI Taxonomy" id="2665158"/>
    <lineage>
        <taxon>Bacteria</taxon>
        <taxon>Bacillati</taxon>
        <taxon>Actinomycetota</taxon>
        <taxon>Actinomycetes</taxon>
        <taxon>Nakamurellales</taxon>
        <taxon>Nakamurellaceae</taxon>
        <taxon>Nakamurella</taxon>
    </lineage>
</organism>
<dbReference type="Gene3D" id="3.40.50.720">
    <property type="entry name" value="NAD(P)-binding Rossmann-like Domain"/>
    <property type="match status" value="1"/>
</dbReference>
<evidence type="ECO:0000256" key="2">
    <source>
        <dbReference type="ARBA" id="ARBA00022723"/>
    </source>
</evidence>
<dbReference type="Proteomes" id="UP000460221">
    <property type="component" value="Unassembled WGS sequence"/>
</dbReference>
<protein>
    <submittedName>
        <fullName evidence="5">Zinc-binding dehydrogenase</fullName>
    </submittedName>
</protein>
<dbReference type="InterPro" id="IPR013149">
    <property type="entry name" value="ADH-like_C"/>
</dbReference>
<dbReference type="InterPro" id="IPR013154">
    <property type="entry name" value="ADH-like_N"/>
</dbReference>
<dbReference type="InterPro" id="IPR020843">
    <property type="entry name" value="ER"/>
</dbReference>
<dbReference type="InterPro" id="IPR036291">
    <property type="entry name" value="NAD(P)-bd_dom_sf"/>
</dbReference>
<dbReference type="InterPro" id="IPR011032">
    <property type="entry name" value="GroES-like_sf"/>
</dbReference>
<evidence type="ECO:0000256" key="3">
    <source>
        <dbReference type="ARBA" id="ARBA00022833"/>
    </source>
</evidence>
<proteinExistence type="predicted"/>
<dbReference type="SUPFAM" id="SSF50129">
    <property type="entry name" value="GroES-like"/>
    <property type="match status" value="1"/>
</dbReference>